<evidence type="ECO:0000313" key="1">
    <source>
        <dbReference type="EMBL" id="XCN26763.1"/>
    </source>
</evidence>
<dbReference type="EMBL" id="PP813864">
    <property type="protein sequence ID" value="XCN26763.1"/>
    <property type="molecule type" value="Genomic_DNA"/>
</dbReference>
<dbReference type="Pfam" id="PF09048">
    <property type="entry name" value="Cro"/>
    <property type="match status" value="1"/>
</dbReference>
<dbReference type="Gene3D" id="3.30.240.10">
    <property type="entry name" value="CRO Repressor"/>
    <property type="match status" value="1"/>
</dbReference>
<accession>A0AAU8KTH6</accession>
<protein>
    <submittedName>
        <fullName evidence="1">Regulatory protein cro</fullName>
    </submittedName>
</protein>
<dbReference type="InterPro" id="IPR010982">
    <property type="entry name" value="Lambda_DNA-bd_dom_sf"/>
</dbReference>
<dbReference type="GO" id="GO:0006355">
    <property type="term" value="P:regulation of DNA-templated transcription"/>
    <property type="evidence" value="ECO:0007669"/>
    <property type="project" value="InterPro"/>
</dbReference>
<dbReference type="InterPro" id="IPR000655">
    <property type="entry name" value="Cro-like"/>
</dbReference>
<organism evidence="1">
    <name type="scientific">Pseudomonas phage vB_PaeP_FBPa42</name>
    <dbReference type="NCBI Taxonomy" id="3231240"/>
    <lineage>
        <taxon>Viruses</taxon>
    </lineage>
</organism>
<name>A0AAU8KTH6_9VIRU</name>
<dbReference type="GO" id="GO:0003677">
    <property type="term" value="F:DNA binding"/>
    <property type="evidence" value="ECO:0007669"/>
    <property type="project" value="InterPro"/>
</dbReference>
<proteinExistence type="predicted"/>
<sequence>MRRITLSEFASKHRQTKAAKLLGLTQGALHKALNSGREIYVTEHDDGTFTAEELRPFPSQPKNQAA</sequence>
<dbReference type="PIRSF" id="PIRSF003217">
    <property type="entry name" value="Cro_protein"/>
    <property type="match status" value="1"/>
</dbReference>
<reference evidence="1" key="1">
    <citation type="submission" date="2024-05" db="EMBL/GenBank/DDBJ databases">
        <title>Defense systems in Pseudomonas aeruginosa.</title>
        <authorList>
            <person name="van den Berg D.F."/>
            <person name="Costa R.A."/>
        </authorList>
    </citation>
    <scope>NUCLEOTIDE SEQUENCE</scope>
</reference>
<dbReference type="InterPro" id="IPR038202">
    <property type="entry name" value="Cro_sf"/>
</dbReference>
<dbReference type="SUPFAM" id="SSF47413">
    <property type="entry name" value="lambda repressor-like DNA-binding domains"/>
    <property type="match status" value="1"/>
</dbReference>